<feature type="region of interest" description="Disordered" evidence="1">
    <location>
        <begin position="154"/>
        <end position="282"/>
    </location>
</feature>
<feature type="compositionally biased region" description="Basic residues" evidence="1">
    <location>
        <begin position="214"/>
        <end position="225"/>
    </location>
</feature>
<protein>
    <submittedName>
        <fullName evidence="2">Uncharacterized protein</fullName>
    </submittedName>
</protein>
<reference evidence="2" key="1">
    <citation type="submission" date="2023-04" db="EMBL/GenBank/DDBJ databases">
        <authorList>
            <person name="Vijverberg K."/>
            <person name="Xiong W."/>
            <person name="Schranz E."/>
        </authorList>
    </citation>
    <scope>NUCLEOTIDE SEQUENCE</scope>
</reference>
<proteinExistence type="predicted"/>
<gene>
    <name evidence="2" type="ORF">LSALG_LOCUS23039</name>
</gene>
<keyword evidence="3" id="KW-1185">Reference proteome</keyword>
<evidence type="ECO:0000313" key="2">
    <source>
        <dbReference type="EMBL" id="CAI9283440.1"/>
    </source>
</evidence>
<dbReference type="AlphaFoldDB" id="A0AA35Z086"/>
<accession>A0AA35Z086</accession>
<name>A0AA35Z086_LACSI</name>
<evidence type="ECO:0000313" key="3">
    <source>
        <dbReference type="Proteomes" id="UP001177003"/>
    </source>
</evidence>
<feature type="compositionally biased region" description="Low complexity" evidence="1">
    <location>
        <begin position="228"/>
        <end position="253"/>
    </location>
</feature>
<organism evidence="2 3">
    <name type="scientific">Lactuca saligna</name>
    <name type="common">Willowleaf lettuce</name>
    <dbReference type="NCBI Taxonomy" id="75948"/>
    <lineage>
        <taxon>Eukaryota</taxon>
        <taxon>Viridiplantae</taxon>
        <taxon>Streptophyta</taxon>
        <taxon>Embryophyta</taxon>
        <taxon>Tracheophyta</taxon>
        <taxon>Spermatophyta</taxon>
        <taxon>Magnoliopsida</taxon>
        <taxon>eudicotyledons</taxon>
        <taxon>Gunneridae</taxon>
        <taxon>Pentapetalae</taxon>
        <taxon>asterids</taxon>
        <taxon>campanulids</taxon>
        <taxon>Asterales</taxon>
        <taxon>Asteraceae</taxon>
        <taxon>Cichorioideae</taxon>
        <taxon>Cichorieae</taxon>
        <taxon>Lactucinae</taxon>
        <taxon>Lactuca</taxon>
    </lineage>
</organism>
<dbReference type="EMBL" id="OX465081">
    <property type="protein sequence ID" value="CAI9283440.1"/>
    <property type="molecule type" value="Genomic_DNA"/>
</dbReference>
<dbReference type="Proteomes" id="UP001177003">
    <property type="component" value="Chromosome 5"/>
</dbReference>
<feature type="compositionally biased region" description="Basic and acidic residues" evidence="1">
    <location>
        <begin position="170"/>
        <end position="189"/>
    </location>
</feature>
<sequence length="311" mass="34215">MGYTEVLTSVARFKKSCLPPQWNGLFTVLFKGLSERSSGSDGASRLFLTIMYGVYNGINLDYGFVLWQQLIQSLSSSSRHSEVSLARFWILITKWAMDRFDVPIADGASMSSVGTFHTKKIIVSDASKFSFIGSIPESMYGDVPSDSRLIRKLKELRPSGPRELTPDMLKSIHDADKPVSRGKKAEKGKQTSKGPKGPSPKKRKQPKAAQSPPPKKRKTQPKRKLVIPSSSSDSEGESSGSDDSQGDASPQQGNTPPRSPTPEMELPISPIPSPPPIFTTATKSPHAHIYDHHDLLLLTYLPSRLKLILED</sequence>
<evidence type="ECO:0000256" key="1">
    <source>
        <dbReference type="SAM" id="MobiDB-lite"/>
    </source>
</evidence>